<dbReference type="OrthoDB" id="278295at2"/>
<reference evidence="3 4" key="1">
    <citation type="submission" date="2019-02" db="EMBL/GenBank/DDBJ databases">
        <title>Deep-cultivation of Planctomycetes and their phenomic and genomic characterization uncovers novel biology.</title>
        <authorList>
            <person name="Wiegand S."/>
            <person name="Jogler M."/>
            <person name="Boedeker C."/>
            <person name="Pinto D."/>
            <person name="Vollmers J."/>
            <person name="Rivas-Marin E."/>
            <person name="Kohn T."/>
            <person name="Peeters S.H."/>
            <person name="Heuer A."/>
            <person name="Rast P."/>
            <person name="Oberbeckmann S."/>
            <person name="Bunk B."/>
            <person name="Jeske O."/>
            <person name="Meyerdierks A."/>
            <person name="Storesund J.E."/>
            <person name="Kallscheuer N."/>
            <person name="Luecker S."/>
            <person name="Lage O.M."/>
            <person name="Pohl T."/>
            <person name="Merkel B.J."/>
            <person name="Hornburger P."/>
            <person name="Mueller R.-W."/>
            <person name="Bruemmer F."/>
            <person name="Labrenz M."/>
            <person name="Spormann A.M."/>
            <person name="Op Den Camp H."/>
            <person name="Overmann J."/>
            <person name="Amann R."/>
            <person name="Jetten M.S.M."/>
            <person name="Mascher T."/>
            <person name="Medema M.H."/>
            <person name="Devos D.P."/>
            <person name="Kaster A.-K."/>
            <person name="Ovreas L."/>
            <person name="Rohde M."/>
            <person name="Galperin M.Y."/>
            <person name="Jogler C."/>
        </authorList>
    </citation>
    <scope>NUCLEOTIDE SEQUENCE [LARGE SCALE GENOMIC DNA]</scope>
    <source>
        <strain evidence="3 4">Pla52n</strain>
    </source>
</reference>
<comment type="caution">
    <text evidence="3">The sequence shown here is derived from an EMBL/GenBank/DDBJ whole genome shotgun (WGS) entry which is preliminary data.</text>
</comment>
<dbReference type="RefSeq" id="WP_146519212.1">
    <property type="nucleotide sequence ID" value="NZ_CP151726.1"/>
</dbReference>
<dbReference type="EMBL" id="SJPN01000002">
    <property type="protein sequence ID" value="TWU06070.1"/>
    <property type="molecule type" value="Genomic_DNA"/>
</dbReference>
<feature type="region of interest" description="Disordered" evidence="1">
    <location>
        <begin position="71"/>
        <end position="95"/>
    </location>
</feature>
<evidence type="ECO:0000256" key="2">
    <source>
        <dbReference type="SAM" id="Phobius"/>
    </source>
</evidence>
<evidence type="ECO:0000313" key="3">
    <source>
        <dbReference type="EMBL" id="TWU06070.1"/>
    </source>
</evidence>
<feature type="compositionally biased region" description="Basic and acidic residues" evidence="1">
    <location>
        <begin position="76"/>
        <end position="93"/>
    </location>
</feature>
<feature type="transmembrane region" description="Helical" evidence="2">
    <location>
        <begin position="21"/>
        <end position="39"/>
    </location>
</feature>
<evidence type="ECO:0000256" key="1">
    <source>
        <dbReference type="SAM" id="MobiDB-lite"/>
    </source>
</evidence>
<accession>A0A5C6B2D0</accession>
<organism evidence="3 4">
    <name type="scientific">Stieleria varia</name>
    <dbReference type="NCBI Taxonomy" id="2528005"/>
    <lineage>
        <taxon>Bacteria</taxon>
        <taxon>Pseudomonadati</taxon>
        <taxon>Planctomycetota</taxon>
        <taxon>Planctomycetia</taxon>
        <taxon>Pirellulales</taxon>
        <taxon>Pirellulaceae</taxon>
        <taxon>Stieleria</taxon>
    </lineage>
</organism>
<sequence length="109" mass="11567">MKNAIKCIYNDESGFVISTELVLVGTIAVIGLVTGLAAVRDGVVCELSDTAGSVQDLNQSYILNGICGHASQSEGSDYRDRTDFCDSPEDSRGQADNCIHIGIAPTNER</sequence>
<dbReference type="AlphaFoldDB" id="A0A5C6B2D0"/>
<proteinExistence type="predicted"/>
<protein>
    <submittedName>
        <fullName evidence="3">Uncharacterized protein</fullName>
    </submittedName>
</protein>
<keyword evidence="4" id="KW-1185">Reference proteome</keyword>
<keyword evidence="2" id="KW-0812">Transmembrane</keyword>
<keyword evidence="2" id="KW-0472">Membrane</keyword>
<dbReference type="Proteomes" id="UP000320176">
    <property type="component" value="Unassembled WGS sequence"/>
</dbReference>
<gene>
    <name evidence="3" type="ORF">Pla52n_17900</name>
</gene>
<evidence type="ECO:0000313" key="4">
    <source>
        <dbReference type="Proteomes" id="UP000320176"/>
    </source>
</evidence>
<name>A0A5C6B2D0_9BACT</name>
<keyword evidence="2" id="KW-1133">Transmembrane helix</keyword>